<name>A0A6B1G4U7_9CHLR</name>
<comment type="caution">
    <text evidence="1">The sequence shown here is derived from an EMBL/GenBank/DDBJ whole genome shotgun (WGS) entry which is preliminary data.</text>
</comment>
<proteinExistence type="predicted"/>
<organism evidence="1">
    <name type="scientific">Caldilineaceae bacterium SB0675_bin_29</name>
    <dbReference type="NCBI Taxonomy" id="2605266"/>
    <lineage>
        <taxon>Bacteria</taxon>
        <taxon>Bacillati</taxon>
        <taxon>Chloroflexota</taxon>
        <taxon>Caldilineae</taxon>
        <taxon>Caldilineales</taxon>
        <taxon>Caldilineaceae</taxon>
    </lineage>
</organism>
<accession>A0A6B1G4U7</accession>
<dbReference type="Pfam" id="PF10049">
    <property type="entry name" value="DUF2283"/>
    <property type="match status" value="1"/>
</dbReference>
<evidence type="ECO:0000313" key="1">
    <source>
        <dbReference type="EMBL" id="MYH63989.1"/>
    </source>
</evidence>
<dbReference type="InterPro" id="IPR019270">
    <property type="entry name" value="DUF2283"/>
</dbReference>
<reference evidence="1" key="1">
    <citation type="submission" date="2019-09" db="EMBL/GenBank/DDBJ databases">
        <title>Characterisation of the sponge microbiome using genome-centric metagenomics.</title>
        <authorList>
            <person name="Engelberts J.P."/>
            <person name="Robbins S.J."/>
            <person name="De Goeij J.M."/>
            <person name="Aranda M."/>
            <person name="Bell S.C."/>
            <person name="Webster N.S."/>
        </authorList>
    </citation>
    <scope>NUCLEOTIDE SEQUENCE</scope>
    <source>
        <strain evidence="1">SB0675_bin_29</strain>
    </source>
</reference>
<sequence length="91" mass="10072">MPSYKMKTVYFLQEDTLHLTVSDEPEKGSMELSPNITAELNDDGERIGLEILNASAFIRDSVVESLQANMLSLAKAENTLSDRLTPCHDAT</sequence>
<dbReference type="EMBL" id="VYDA01000721">
    <property type="protein sequence ID" value="MYH63989.1"/>
    <property type="molecule type" value="Genomic_DNA"/>
</dbReference>
<dbReference type="AlphaFoldDB" id="A0A6B1G4U7"/>
<gene>
    <name evidence="1" type="ORF">F4148_20330</name>
</gene>
<protein>
    <submittedName>
        <fullName evidence="1">DUF2283 domain-containing protein</fullName>
    </submittedName>
</protein>